<dbReference type="RefSeq" id="WP_066608271.1">
    <property type="nucleotide sequence ID" value="NZ_FORY01000020.1"/>
</dbReference>
<name>A0A1I3W5B8_9RHOB</name>
<dbReference type="GeneID" id="98666086"/>
<protein>
    <submittedName>
        <fullName evidence="1">Uncharacterized protein</fullName>
    </submittedName>
</protein>
<evidence type="ECO:0000313" key="1">
    <source>
        <dbReference type="EMBL" id="SFK01686.1"/>
    </source>
</evidence>
<dbReference type="OrthoDB" id="7847836at2"/>
<sequence length="215" mass="23165">MTARTFSIEAQQGGGAKLTLNYKVAGQSGLQRMSCAVSQGDLLQLVLYAEALSLRRHFGLPVASEVSADGLTLRYDPDSPELHVERRSGYTTQSATIPVRSFLSRMAEMTDICIAEGEASKHGPALKSLLGECARPSGLGAIAEPDAADQALHQIQEIAFLLLVQDTSTRGSELARNLRKKASKDQALKMANATLCALVTELLPPCLELNETRRQ</sequence>
<dbReference type="AlphaFoldDB" id="A0A1I3W5B8"/>
<accession>A0A1I3W5B8</accession>
<organism evidence="1 2">
    <name type="scientific">Celeribacter halophilus</name>
    <dbReference type="NCBI Taxonomy" id="576117"/>
    <lineage>
        <taxon>Bacteria</taxon>
        <taxon>Pseudomonadati</taxon>
        <taxon>Pseudomonadota</taxon>
        <taxon>Alphaproteobacteria</taxon>
        <taxon>Rhodobacterales</taxon>
        <taxon>Roseobacteraceae</taxon>
        <taxon>Celeribacter</taxon>
    </lineage>
</organism>
<dbReference type="Proteomes" id="UP000183299">
    <property type="component" value="Unassembled WGS sequence"/>
</dbReference>
<keyword evidence="2" id="KW-1185">Reference proteome</keyword>
<gene>
    <name evidence="1" type="ORF">SAMN04488138_1208</name>
</gene>
<proteinExistence type="predicted"/>
<reference evidence="1 2" key="1">
    <citation type="submission" date="2016-10" db="EMBL/GenBank/DDBJ databases">
        <authorList>
            <person name="de Groot N.N."/>
        </authorList>
    </citation>
    <scope>NUCLEOTIDE SEQUENCE [LARGE SCALE GENOMIC DNA]</scope>
    <source>
        <strain evidence="1 2">CGMCC 1.8891</strain>
    </source>
</reference>
<dbReference type="EMBL" id="FORY01000020">
    <property type="protein sequence ID" value="SFK01686.1"/>
    <property type="molecule type" value="Genomic_DNA"/>
</dbReference>
<evidence type="ECO:0000313" key="2">
    <source>
        <dbReference type="Proteomes" id="UP000183299"/>
    </source>
</evidence>